<dbReference type="EMBL" id="CM035416">
    <property type="protein sequence ID" value="KAH7425815.1"/>
    <property type="molecule type" value="Genomic_DNA"/>
</dbReference>
<dbReference type="InterPro" id="IPR054708">
    <property type="entry name" value="MTPAP-like_central"/>
</dbReference>
<dbReference type="SUPFAM" id="SSF81301">
    <property type="entry name" value="Nucleotidyltransferase"/>
    <property type="match status" value="1"/>
</dbReference>
<dbReference type="Gene3D" id="1.10.1410.10">
    <property type="match status" value="1"/>
</dbReference>
<keyword evidence="2" id="KW-0460">Magnesium</keyword>
<dbReference type="GO" id="GO:0031499">
    <property type="term" value="C:TRAMP complex"/>
    <property type="evidence" value="ECO:0007669"/>
    <property type="project" value="TreeGrafter"/>
</dbReference>
<dbReference type="GO" id="GO:1990817">
    <property type="term" value="F:poly(A) RNA polymerase activity"/>
    <property type="evidence" value="ECO:0007669"/>
    <property type="project" value="InterPro"/>
</dbReference>
<keyword evidence="1" id="KW-0479">Metal-binding</keyword>
<evidence type="ECO:0000259" key="4">
    <source>
        <dbReference type="Pfam" id="PF03828"/>
    </source>
</evidence>
<evidence type="ECO:0000313" key="7">
    <source>
        <dbReference type="Proteomes" id="UP000825935"/>
    </source>
</evidence>
<organism evidence="6 7">
    <name type="scientific">Ceratopteris richardii</name>
    <name type="common">Triangle waterfern</name>
    <dbReference type="NCBI Taxonomy" id="49495"/>
    <lineage>
        <taxon>Eukaryota</taxon>
        <taxon>Viridiplantae</taxon>
        <taxon>Streptophyta</taxon>
        <taxon>Embryophyta</taxon>
        <taxon>Tracheophyta</taxon>
        <taxon>Polypodiopsida</taxon>
        <taxon>Polypodiidae</taxon>
        <taxon>Polypodiales</taxon>
        <taxon>Pteridineae</taxon>
        <taxon>Pteridaceae</taxon>
        <taxon>Parkerioideae</taxon>
        <taxon>Ceratopteris</taxon>
    </lineage>
</organism>
<feature type="domain" description="PAP-associated" evidence="4">
    <location>
        <begin position="1547"/>
        <end position="1600"/>
    </location>
</feature>
<dbReference type="GO" id="GO:0046872">
    <property type="term" value="F:metal ion binding"/>
    <property type="evidence" value="ECO:0007669"/>
    <property type="project" value="UniProtKB-KW"/>
</dbReference>
<dbReference type="Pfam" id="PF22600">
    <property type="entry name" value="MTPAP-like_central"/>
    <property type="match status" value="1"/>
</dbReference>
<dbReference type="OMA" id="VNCCDSS"/>
<dbReference type="GO" id="GO:0005730">
    <property type="term" value="C:nucleolus"/>
    <property type="evidence" value="ECO:0007669"/>
    <property type="project" value="TreeGrafter"/>
</dbReference>
<gene>
    <name evidence="6" type="ORF">KP509_11G072500</name>
</gene>
<feature type="region of interest" description="Disordered" evidence="3">
    <location>
        <begin position="504"/>
        <end position="539"/>
    </location>
</feature>
<dbReference type="OrthoDB" id="273917at2759"/>
<dbReference type="SUPFAM" id="SSF81631">
    <property type="entry name" value="PAP/OAS1 substrate-binding domain"/>
    <property type="match status" value="1"/>
</dbReference>
<evidence type="ECO:0008006" key="8">
    <source>
        <dbReference type="Google" id="ProtNLM"/>
    </source>
</evidence>
<dbReference type="PANTHER" id="PTHR23092:SF48">
    <property type="entry name" value="NUCLEOTIDYLTRANSFERASE FAMILY PROTEIN"/>
    <property type="match status" value="1"/>
</dbReference>
<feature type="compositionally biased region" description="Basic and acidic residues" evidence="3">
    <location>
        <begin position="1056"/>
        <end position="1068"/>
    </location>
</feature>
<evidence type="ECO:0000313" key="6">
    <source>
        <dbReference type="EMBL" id="KAH7425815.1"/>
    </source>
</evidence>
<sequence length="1660" mass="184799">MMDNIEMGTQQLLDALTDHLALYHRRNSQNDRKSKGSLKEKALLWFHSLSLEQRQSVLTVFDRAWVAVLLQMQRRLSKEGKGYFLVLPDVLDERSLPTCSSSLRPNVSSSGKSEQKLGIDEARKARKFSKSRRTSSTTVNDHTQALALPSLCFRKARGLLARLDNEQAAGELLCSNLNLCNSVETTSADSQCLDIAFVSEDLLRDPDQFFSTMDIITCGEFLSSTKEIQHDTSWEELPWLKNMGYYTMSAFVANKLELSIWSAWLCDEGAHRLPKNVSKELRKTGWSVRAHTRNIPAVTALKRHKTFRDWWMSLKDDSRSRILRPAVVKAVKREAMQSLHSSRNIGLAMGLREIFKRTSLGTRDICHSTGQISGKDNTFDSQIVGLCALQNLVSSKLQPALIDCSEGSHAIDLKVSLCSDLESADTLPNRIMRDVSLVLYEVMIKLMELELLKGEICTDKASQQSAKRENKKKKSKKSSGQSSRKVNTGCEEMLNTVIHSPKMFENEHEKPEKVKVEKCKTNKKKRHTREKSKESSGAPLTVASDEVNLSCGPTCTEELKAPCNQSSDVVNFSSSGVCAAVTLCIEESEAKQTAGIVTFSSSADHIMSKPSASESFTVDDHPALKYDAISQCMKSDECYLSNANIVEPYDRVQSAEKVDQASMSDEKIGVIPTEEMDKFHPLEGDMLREVISSAGECVQGEPKKIMDVDLQRPAKRWSASLDKVPSNFEVSDTQSLSPPKRFSHTFDKSKSFISSLPSQEKYLESVKCHTINPKNSAVRFSTAHEWPGTFQVHVPRGRSHVISPATERLHLDVGRNWQQRLPASFVALRNPLLKVQSGSISSHKWNNNIHCNLKSSECAPMYSSGYVSNRNFQYGLRDESAILQPAFPLPFPTHDLNVFARGQDEVRQDDRTPYDTDYEESNFFSGDFDEGYVISEEESERHLLDMETRGEGDYNQYFGAGVMFWNTADYAGTGYSRPPSLSSEDSSWARHEADLSLVLDDIMGFPTIPSSYTSVANPGIISTSPPAATYQSGYEHSMPVCGNEFSKFSLTQTPSKKPDDEKSPDDLQKSGGSVDSAAPDLVLRPIIVVRDKSIGRQVSGSESVRFHEARSPHVPRRRREPPSQRRPPSPVFRSVPPSPPPPPPSPVGEFGKRKGFNTARSGSSSPRRWGLVNAYQKEEQDVPFVLSEVLESAWGKRNMREKASIHPMSGALVRERLFTIPPLAVEKDHPDISLPMQSPINSDPSLLSPITTVHNILQKEIEGFCKQVVAENMLRKPFISAAIDKVTHAMQVLWPRSRLKVFGSTATGLALPCSDVDLVVCLPPVRNLEPIKEAGILEGRNGIKETCLQGRGTHHAGHRCKIVVFGDRACGGPGVGVCGWGSIVGFLVRVLQHAARYLADQDWVKSDTLKTIENATIPIIMLVAHVTPHSYNVANTIDNDLHTSDKRANMFQEGNGPWGSSVDREFVRLDISFEAPSHTGLRTAELVRELTAQFPAITPLALVLKQFLTDRSLDQPYTGGLSSYCLVIIITRFLQHKHRVGCPFQQNLGSLLMDFLYFFGCIFDPRNMGVCIRGGGMYVSRNRGHSIDPLHIEDPLYPTNNVGRNCFRILQCVKAFGDAFSCIEKALVEFHNTNGTVEPLNLLSNILPSVRNLNLLAELN</sequence>
<dbReference type="GO" id="GO:0043634">
    <property type="term" value="P:polyadenylation-dependent ncRNA catabolic process"/>
    <property type="evidence" value="ECO:0007669"/>
    <property type="project" value="TreeGrafter"/>
</dbReference>
<dbReference type="Proteomes" id="UP000825935">
    <property type="component" value="Chromosome 11"/>
</dbReference>
<feature type="region of interest" description="Disordered" evidence="3">
    <location>
        <begin position="462"/>
        <end position="486"/>
    </location>
</feature>
<feature type="region of interest" description="Disordered" evidence="3">
    <location>
        <begin position="1097"/>
        <end position="1167"/>
    </location>
</feature>
<keyword evidence="7" id="KW-1185">Reference proteome</keyword>
<feature type="compositionally biased region" description="Pro residues" evidence="3">
    <location>
        <begin position="1124"/>
        <end position="1146"/>
    </location>
</feature>
<name>A0A8T2TWK5_CERRI</name>
<dbReference type="Gene3D" id="3.30.460.10">
    <property type="entry name" value="Beta Polymerase, domain 2"/>
    <property type="match status" value="1"/>
</dbReference>
<dbReference type="InterPro" id="IPR043519">
    <property type="entry name" value="NT_sf"/>
</dbReference>
<dbReference type="PANTHER" id="PTHR23092">
    <property type="entry name" value="POLY(A) RNA POLYMERASE"/>
    <property type="match status" value="1"/>
</dbReference>
<comment type="caution">
    <text evidence="6">The sequence shown here is derived from an EMBL/GenBank/DDBJ whole genome shotgun (WGS) entry which is preliminary data.</text>
</comment>
<dbReference type="GO" id="GO:0031123">
    <property type="term" value="P:RNA 3'-end processing"/>
    <property type="evidence" value="ECO:0007669"/>
    <property type="project" value="TreeGrafter"/>
</dbReference>
<feature type="compositionally biased region" description="Basic and acidic residues" evidence="3">
    <location>
        <begin position="504"/>
        <end position="520"/>
    </location>
</feature>
<dbReference type="GO" id="GO:0003729">
    <property type="term" value="F:mRNA binding"/>
    <property type="evidence" value="ECO:0007669"/>
    <property type="project" value="TreeGrafter"/>
</dbReference>
<dbReference type="InterPro" id="IPR002058">
    <property type="entry name" value="PAP_assoc"/>
</dbReference>
<proteinExistence type="predicted"/>
<protein>
    <recommendedName>
        <fullName evidence="8">Polymerase nucleotidyl transferase domain-containing protein</fullName>
    </recommendedName>
</protein>
<feature type="compositionally biased region" description="Basic residues" evidence="3">
    <location>
        <begin position="521"/>
        <end position="530"/>
    </location>
</feature>
<accession>A0A8T2TWK5</accession>
<evidence type="ECO:0000259" key="5">
    <source>
        <dbReference type="Pfam" id="PF22600"/>
    </source>
</evidence>
<evidence type="ECO:0000256" key="3">
    <source>
        <dbReference type="SAM" id="MobiDB-lite"/>
    </source>
</evidence>
<evidence type="ECO:0000256" key="1">
    <source>
        <dbReference type="ARBA" id="ARBA00022723"/>
    </source>
</evidence>
<dbReference type="Pfam" id="PF03828">
    <property type="entry name" value="PAP_assoc"/>
    <property type="match status" value="1"/>
</dbReference>
<feature type="domain" description="Poly(A) RNA polymerase mitochondrial-like central palm" evidence="5">
    <location>
        <begin position="1282"/>
        <end position="1338"/>
    </location>
</feature>
<dbReference type="InterPro" id="IPR045862">
    <property type="entry name" value="Trf4-like"/>
</dbReference>
<reference evidence="6" key="1">
    <citation type="submission" date="2021-08" db="EMBL/GenBank/DDBJ databases">
        <title>WGS assembly of Ceratopteris richardii.</title>
        <authorList>
            <person name="Marchant D.B."/>
            <person name="Chen G."/>
            <person name="Jenkins J."/>
            <person name="Shu S."/>
            <person name="Leebens-Mack J."/>
            <person name="Grimwood J."/>
            <person name="Schmutz J."/>
            <person name="Soltis P."/>
            <person name="Soltis D."/>
            <person name="Chen Z.-H."/>
        </authorList>
    </citation>
    <scope>NUCLEOTIDE SEQUENCE</scope>
    <source>
        <strain evidence="6">Whitten #5841</strain>
        <tissue evidence="6">Leaf</tissue>
    </source>
</reference>
<feature type="region of interest" description="Disordered" evidence="3">
    <location>
        <begin position="1048"/>
        <end position="1076"/>
    </location>
</feature>
<evidence type="ECO:0000256" key="2">
    <source>
        <dbReference type="ARBA" id="ARBA00022842"/>
    </source>
</evidence>